<reference evidence="5" key="1">
    <citation type="journal article" date="2019" name="Int. J. Syst. Evol. Microbiol.">
        <title>The Global Catalogue of Microorganisms (GCM) 10K type strain sequencing project: providing services to taxonomists for standard genome sequencing and annotation.</title>
        <authorList>
            <consortium name="The Broad Institute Genomics Platform"/>
            <consortium name="The Broad Institute Genome Sequencing Center for Infectious Disease"/>
            <person name="Wu L."/>
            <person name="Ma J."/>
        </authorList>
    </citation>
    <scope>NUCLEOTIDE SEQUENCE [LARGE SCALE GENOMIC DNA]</scope>
    <source>
        <strain evidence="5">JCM 1490</strain>
    </source>
</reference>
<dbReference type="SMART" id="SM00062">
    <property type="entry name" value="PBPb"/>
    <property type="match status" value="1"/>
</dbReference>
<sequence>MNRSRTLVASALAVSAVLLTACTPDPGSEPSADGGGDTSGATEEVTIPEQEVDQELHDALPAEIRESGSMVSVNSGSFPPYTIVGSDDQVTGATADLATALGQLLDVEIRHDTVDGLASVLSGMDAGRYDISLGPVGDFTERQQQATFVDWVQEFVVFAVPTGNPAGIEDLDSTCGNRIAVQSAGSAEEVIKEQSTVCEENGQEPIDVQSYRDQPQSVLAVQSGRADAFFSSQAPLTHFVEESGGELELAGTGQPNGFDNLYQGALVPRDSELADVLLAAFEELYANGTYEAIMTKWGLEANMLEEPGINLGS</sequence>
<dbReference type="PANTHER" id="PTHR35936">
    <property type="entry name" value="MEMBRANE-BOUND LYTIC MUREIN TRANSGLYCOSYLASE F"/>
    <property type="match status" value="1"/>
</dbReference>
<dbReference type="CDD" id="cd01004">
    <property type="entry name" value="PBP2_MidA_like"/>
    <property type="match status" value="1"/>
</dbReference>
<organism evidence="4 5">
    <name type="scientific">Georgenia alba</name>
    <dbReference type="NCBI Taxonomy" id="2233858"/>
    <lineage>
        <taxon>Bacteria</taxon>
        <taxon>Bacillati</taxon>
        <taxon>Actinomycetota</taxon>
        <taxon>Actinomycetes</taxon>
        <taxon>Micrococcales</taxon>
        <taxon>Bogoriellaceae</taxon>
        <taxon>Georgenia</taxon>
    </lineage>
</organism>
<dbReference type="Gene3D" id="3.40.190.10">
    <property type="entry name" value="Periplasmic binding protein-like II"/>
    <property type="match status" value="2"/>
</dbReference>
<evidence type="ECO:0000313" key="5">
    <source>
        <dbReference type="Proteomes" id="UP001596455"/>
    </source>
</evidence>
<evidence type="ECO:0000259" key="3">
    <source>
        <dbReference type="SMART" id="SM00062"/>
    </source>
</evidence>
<feature type="domain" description="Solute-binding protein family 3/N-terminal" evidence="3">
    <location>
        <begin position="72"/>
        <end position="301"/>
    </location>
</feature>
<dbReference type="PROSITE" id="PS51257">
    <property type="entry name" value="PROKAR_LIPOPROTEIN"/>
    <property type="match status" value="1"/>
</dbReference>
<protein>
    <submittedName>
        <fullName evidence="4">ABC transporter substrate-binding protein</fullName>
    </submittedName>
</protein>
<accession>A0ABW2QDZ6</accession>
<dbReference type="PANTHER" id="PTHR35936:SF19">
    <property type="entry name" value="AMINO-ACID-BINDING PROTEIN YXEM-RELATED"/>
    <property type="match status" value="1"/>
</dbReference>
<comment type="caution">
    <text evidence="4">The sequence shown here is derived from an EMBL/GenBank/DDBJ whole genome shotgun (WGS) entry which is preliminary data.</text>
</comment>
<feature type="chain" id="PRO_5046636051" evidence="2">
    <location>
        <begin position="22"/>
        <end position="313"/>
    </location>
</feature>
<dbReference type="InterPro" id="IPR001638">
    <property type="entry name" value="Solute-binding_3/MltF_N"/>
</dbReference>
<evidence type="ECO:0000313" key="4">
    <source>
        <dbReference type="EMBL" id="MFC7405795.1"/>
    </source>
</evidence>
<name>A0ABW2QDZ6_9MICO</name>
<dbReference type="EMBL" id="JBHTCQ010000002">
    <property type="protein sequence ID" value="MFC7405795.1"/>
    <property type="molecule type" value="Genomic_DNA"/>
</dbReference>
<keyword evidence="5" id="KW-1185">Reference proteome</keyword>
<dbReference type="RefSeq" id="WP_382394555.1">
    <property type="nucleotide sequence ID" value="NZ_JBHTCQ010000002.1"/>
</dbReference>
<proteinExistence type="predicted"/>
<dbReference type="Pfam" id="PF00497">
    <property type="entry name" value="SBP_bac_3"/>
    <property type="match status" value="1"/>
</dbReference>
<keyword evidence="1 2" id="KW-0732">Signal</keyword>
<gene>
    <name evidence="4" type="ORF">ACFQQL_11795</name>
</gene>
<evidence type="ECO:0000256" key="2">
    <source>
        <dbReference type="SAM" id="SignalP"/>
    </source>
</evidence>
<evidence type="ECO:0000256" key="1">
    <source>
        <dbReference type="ARBA" id="ARBA00022729"/>
    </source>
</evidence>
<feature type="signal peptide" evidence="2">
    <location>
        <begin position="1"/>
        <end position="21"/>
    </location>
</feature>
<dbReference type="SUPFAM" id="SSF53850">
    <property type="entry name" value="Periplasmic binding protein-like II"/>
    <property type="match status" value="1"/>
</dbReference>
<dbReference type="Proteomes" id="UP001596455">
    <property type="component" value="Unassembled WGS sequence"/>
</dbReference>